<reference evidence="2" key="1">
    <citation type="journal article" date="2014" name="Front. Microbiol.">
        <title>High frequency of phylogenetically diverse reductive dehalogenase-homologous genes in deep subseafloor sedimentary metagenomes.</title>
        <authorList>
            <person name="Kawai M."/>
            <person name="Futagami T."/>
            <person name="Toyoda A."/>
            <person name="Takaki Y."/>
            <person name="Nishi S."/>
            <person name="Hori S."/>
            <person name="Arai W."/>
            <person name="Tsubouchi T."/>
            <person name="Morono Y."/>
            <person name="Uchiyama I."/>
            <person name="Ito T."/>
            <person name="Fujiyama A."/>
            <person name="Inagaki F."/>
            <person name="Takami H."/>
        </authorList>
    </citation>
    <scope>NUCLEOTIDE SEQUENCE</scope>
    <source>
        <strain evidence="2">Expedition CK06-06</strain>
    </source>
</reference>
<dbReference type="AlphaFoldDB" id="X1BA24"/>
<sequence>MIASLHGKLESLGSDGATINVAGIGFQVYMPTSTLSTLGKIGEEVKLINLPFNFSTFT</sequence>
<feature type="domain" description="DNA helicase Holliday junction RuvA type" evidence="1">
    <location>
        <begin position="1"/>
        <end position="47"/>
    </location>
</feature>
<accession>X1BA24</accession>
<dbReference type="InterPro" id="IPR013849">
    <property type="entry name" value="DNA_helicase_Holl-junc_RuvA_I"/>
</dbReference>
<gene>
    <name evidence="2" type="ORF">S01H4_46639</name>
</gene>
<dbReference type="GO" id="GO:0009378">
    <property type="term" value="F:four-way junction helicase activity"/>
    <property type="evidence" value="ECO:0007669"/>
    <property type="project" value="InterPro"/>
</dbReference>
<dbReference type="Gene3D" id="2.40.50.140">
    <property type="entry name" value="Nucleic acid-binding proteins"/>
    <property type="match status" value="1"/>
</dbReference>
<dbReference type="Pfam" id="PF01330">
    <property type="entry name" value="RuvA_N"/>
    <property type="match status" value="1"/>
</dbReference>
<protein>
    <recommendedName>
        <fullName evidence="1">DNA helicase Holliday junction RuvA type domain-containing protein</fullName>
    </recommendedName>
</protein>
<dbReference type="GO" id="GO:0006310">
    <property type="term" value="P:DNA recombination"/>
    <property type="evidence" value="ECO:0007669"/>
    <property type="project" value="InterPro"/>
</dbReference>
<evidence type="ECO:0000313" key="2">
    <source>
        <dbReference type="EMBL" id="GAG92689.1"/>
    </source>
</evidence>
<organism evidence="2">
    <name type="scientific">marine sediment metagenome</name>
    <dbReference type="NCBI Taxonomy" id="412755"/>
    <lineage>
        <taxon>unclassified sequences</taxon>
        <taxon>metagenomes</taxon>
        <taxon>ecological metagenomes</taxon>
    </lineage>
</organism>
<name>X1BA24_9ZZZZ</name>
<comment type="caution">
    <text evidence="2">The sequence shown here is derived from an EMBL/GenBank/DDBJ whole genome shotgun (WGS) entry which is preliminary data.</text>
</comment>
<dbReference type="EMBL" id="BART01026091">
    <property type="protein sequence ID" value="GAG92689.1"/>
    <property type="molecule type" value="Genomic_DNA"/>
</dbReference>
<dbReference type="SUPFAM" id="SSF50249">
    <property type="entry name" value="Nucleic acid-binding proteins"/>
    <property type="match status" value="1"/>
</dbReference>
<dbReference type="InterPro" id="IPR012340">
    <property type="entry name" value="NA-bd_OB-fold"/>
</dbReference>
<evidence type="ECO:0000259" key="1">
    <source>
        <dbReference type="Pfam" id="PF01330"/>
    </source>
</evidence>
<proteinExistence type="predicted"/>
<dbReference type="GO" id="GO:0006281">
    <property type="term" value="P:DNA repair"/>
    <property type="evidence" value="ECO:0007669"/>
    <property type="project" value="InterPro"/>
</dbReference>
<dbReference type="GO" id="GO:0005524">
    <property type="term" value="F:ATP binding"/>
    <property type="evidence" value="ECO:0007669"/>
    <property type="project" value="InterPro"/>
</dbReference>